<dbReference type="AlphaFoldDB" id="A0A2D2D316"/>
<sequence>MALSFDGAAPGRFDDACGQAIYASYILSVKDRDDALFQQAQRIASRDFRLLCAAPATVIDNSHDVTRIAY</sequence>
<reference evidence="2" key="1">
    <citation type="submission" date="2017-10" db="EMBL/GenBank/DDBJ databases">
        <title>Completed PacBio SMRT sequence of Methylosinus trichosporium OB3b reveals presence of a third large plasmid.</title>
        <authorList>
            <person name="Charles T.C."/>
            <person name="Lynch M.D.J."/>
            <person name="Heil J.R."/>
            <person name="Cheng J."/>
        </authorList>
    </citation>
    <scope>NUCLEOTIDE SEQUENCE [LARGE SCALE GENOMIC DNA]</scope>
    <source>
        <strain evidence="2">OB3b</strain>
    </source>
</reference>
<dbReference type="EMBL" id="CP023737">
    <property type="protein sequence ID" value="ATQ69346.1"/>
    <property type="molecule type" value="Genomic_DNA"/>
</dbReference>
<keyword evidence="2" id="KW-1185">Reference proteome</keyword>
<dbReference type="Proteomes" id="UP000230709">
    <property type="component" value="Chromosome"/>
</dbReference>
<proteinExistence type="predicted"/>
<organism evidence="1 2">
    <name type="scientific">Methylosinus trichosporium (strain ATCC 35070 / NCIMB 11131 / UNIQEM 75 / OB3b)</name>
    <dbReference type="NCBI Taxonomy" id="595536"/>
    <lineage>
        <taxon>Bacteria</taxon>
        <taxon>Pseudomonadati</taxon>
        <taxon>Pseudomonadota</taxon>
        <taxon>Alphaproteobacteria</taxon>
        <taxon>Hyphomicrobiales</taxon>
        <taxon>Methylocystaceae</taxon>
        <taxon>Methylosinus</taxon>
    </lineage>
</organism>
<evidence type="ECO:0000313" key="2">
    <source>
        <dbReference type="Proteomes" id="UP000230709"/>
    </source>
</evidence>
<protein>
    <submittedName>
        <fullName evidence="1">Uncharacterized protein</fullName>
    </submittedName>
</protein>
<accession>A0A2D2D316</accession>
<gene>
    <name evidence="1" type="ORF">CQW49_16750</name>
</gene>
<evidence type="ECO:0000313" key="1">
    <source>
        <dbReference type="EMBL" id="ATQ69346.1"/>
    </source>
</evidence>
<dbReference type="KEGG" id="mtw:CQW49_16750"/>
<name>A0A2D2D316_METT3</name>